<dbReference type="AlphaFoldDB" id="A0A3P7RI51"/>
<name>A0A3P7RI51_DIBLA</name>
<dbReference type="InterPro" id="IPR043136">
    <property type="entry name" value="B30.2/SPRY_sf"/>
</dbReference>
<evidence type="ECO:0000313" key="1">
    <source>
        <dbReference type="EMBL" id="VDN43072.1"/>
    </source>
</evidence>
<accession>A0A3P7RI51</accession>
<reference evidence="1 2" key="1">
    <citation type="submission" date="2018-11" db="EMBL/GenBank/DDBJ databases">
        <authorList>
            <consortium name="Pathogen Informatics"/>
        </authorList>
    </citation>
    <scope>NUCLEOTIDE SEQUENCE [LARGE SCALE GENOMIC DNA]</scope>
</reference>
<keyword evidence="2" id="KW-1185">Reference proteome</keyword>
<dbReference type="OrthoDB" id="6589456at2759"/>
<proteinExistence type="predicted"/>
<dbReference type="EMBL" id="UYRU01106626">
    <property type="protein sequence ID" value="VDN43072.1"/>
    <property type="molecule type" value="Genomic_DNA"/>
</dbReference>
<evidence type="ECO:0000313" key="2">
    <source>
        <dbReference type="Proteomes" id="UP000281553"/>
    </source>
</evidence>
<organism evidence="1 2">
    <name type="scientific">Dibothriocephalus latus</name>
    <name type="common">Fish tapeworm</name>
    <name type="synonym">Diphyllobothrium latum</name>
    <dbReference type="NCBI Taxonomy" id="60516"/>
    <lineage>
        <taxon>Eukaryota</taxon>
        <taxon>Metazoa</taxon>
        <taxon>Spiralia</taxon>
        <taxon>Lophotrochozoa</taxon>
        <taxon>Platyhelminthes</taxon>
        <taxon>Cestoda</taxon>
        <taxon>Eucestoda</taxon>
        <taxon>Diphyllobothriidea</taxon>
        <taxon>Diphyllobothriidae</taxon>
        <taxon>Dibothriocephalus</taxon>
    </lineage>
</organism>
<protein>
    <recommendedName>
        <fullName evidence="3">B30.2/SPRY domain-containing protein</fullName>
    </recommendedName>
</protein>
<evidence type="ECO:0008006" key="3">
    <source>
        <dbReference type="Google" id="ProtNLM"/>
    </source>
</evidence>
<dbReference type="InterPro" id="IPR013320">
    <property type="entry name" value="ConA-like_dom_sf"/>
</dbReference>
<gene>
    <name evidence="1" type="ORF">DILT_LOCUS18985</name>
</gene>
<dbReference type="Gene3D" id="2.60.120.920">
    <property type="match status" value="1"/>
</dbReference>
<dbReference type="Proteomes" id="UP000281553">
    <property type="component" value="Unassembled WGS sequence"/>
</dbReference>
<dbReference type="SUPFAM" id="SSF49899">
    <property type="entry name" value="Concanavalin A-like lectins/glucanases"/>
    <property type="match status" value="1"/>
</dbReference>
<sequence length="153" mass="16522">MNFVAEQENYATFSYPQNANLILGSDAFGLAYLSKLEGSIHPANSLPSNSPPPPNGRLSFGALLIGENSEMLVESAGQGDVIGCHLDLDRSIAYWTRNGRPLRYGAVNTQAASAAALLSFAHLPQGFTLYPACSIRVCLVVLRFLHIVRGMRI</sequence>